<dbReference type="EMBL" id="MHCA01000027">
    <property type="protein sequence ID" value="OGY12084.1"/>
    <property type="molecule type" value="Genomic_DNA"/>
</dbReference>
<dbReference type="FunFam" id="4.10.950.10:FF:000001">
    <property type="entry name" value="50S ribosomal protein L2"/>
    <property type="match status" value="1"/>
</dbReference>
<dbReference type="InterPro" id="IPR002171">
    <property type="entry name" value="Ribosomal_uL2"/>
</dbReference>
<dbReference type="FunFam" id="2.30.30.30:FF:000001">
    <property type="entry name" value="50S ribosomal protein L2"/>
    <property type="match status" value="1"/>
</dbReference>
<feature type="domain" description="Large ribosomal subunit protein uL2 C-terminal" evidence="7">
    <location>
        <begin position="95"/>
        <end position="221"/>
    </location>
</feature>
<dbReference type="Pfam" id="PF03947">
    <property type="entry name" value="Ribosomal_L2_C"/>
    <property type="match status" value="1"/>
</dbReference>
<evidence type="ECO:0000313" key="10">
    <source>
        <dbReference type="Proteomes" id="UP000178272"/>
    </source>
</evidence>
<organism evidence="9 10">
    <name type="scientific">Candidatus Blackburnbacteria bacterium RIFCSPHIGHO2_12_FULL_41_13b</name>
    <dbReference type="NCBI Taxonomy" id="1797517"/>
    <lineage>
        <taxon>Bacteria</taxon>
        <taxon>Candidatus Blackburniibacteriota</taxon>
    </lineage>
</organism>
<dbReference type="InterPro" id="IPR005880">
    <property type="entry name" value="Ribosomal_uL2_bac/org-type"/>
</dbReference>
<dbReference type="Proteomes" id="UP000178272">
    <property type="component" value="Unassembled WGS sequence"/>
</dbReference>
<dbReference type="InterPro" id="IPR022666">
    <property type="entry name" value="Ribosomal_uL2_RNA-bd_dom"/>
</dbReference>
<dbReference type="NCBIfam" id="TIGR01171">
    <property type="entry name" value="rplB_bact"/>
    <property type="match status" value="1"/>
</dbReference>
<feature type="region of interest" description="Disordered" evidence="6">
    <location>
        <begin position="194"/>
        <end position="236"/>
    </location>
</feature>
<dbReference type="InterPro" id="IPR012340">
    <property type="entry name" value="NA-bd_OB-fold"/>
</dbReference>
<dbReference type="PANTHER" id="PTHR13691">
    <property type="entry name" value="RIBOSOMAL PROTEIN L2"/>
    <property type="match status" value="1"/>
</dbReference>
<dbReference type="InterPro" id="IPR014722">
    <property type="entry name" value="Rib_uL2_dom2"/>
</dbReference>
<dbReference type="SUPFAM" id="SSF50249">
    <property type="entry name" value="Nucleic acid-binding proteins"/>
    <property type="match status" value="1"/>
</dbReference>
<dbReference type="SUPFAM" id="SSF50104">
    <property type="entry name" value="Translation proteins SH3-like domain"/>
    <property type="match status" value="1"/>
</dbReference>
<dbReference type="GO" id="GO:0016740">
    <property type="term" value="F:transferase activity"/>
    <property type="evidence" value="ECO:0007669"/>
    <property type="project" value="InterPro"/>
</dbReference>
<dbReference type="PIRSF" id="PIRSF002158">
    <property type="entry name" value="Ribosomal_L2"/>
    <property type="match status" value="1"/>
</dbReference>
<sequence length="250" mass="27175">MNGLMQILPNKSGRGVGGKIAVRHQGGRHKRFLREIDFVRSDKKVAARVASIEYDPNRTANIALLFYLDGEKRYILAPEGLKVDDRVEAGATVPIKIGNALPLEQIPVGTSIHNIEIRPGMGGQIVRGAGSFAVVQGKDETAVLVKLPSGEIRRFRKDAFATIGQVGRVPKINLRTAGASRRRGIRPTVRGVAMHPAAHPHGGGEGRSPEGMPPKTPWGKPARGVKTRKRKKYSNHLIVSRKKIGYGSKI</sequence>
<proteinExistence type="inferred from homology"/>
<accession>A0A1G1V9G4</accession>
<dbReference type="GO" id="GO:0003723">
    <property type="term" value="F:RNA binding"/>
    <property type="evidence" value="ECO:0007669"/>
    <property type="project" value="InterPro"/>
</dbReference>
<comment type="similarity">
    <text evidence="1">Belongs to the universal ribosomal protein uL2 family.</text>
</comment>
<evidence type="ECO:0000256" key="3">
    <source>
        <dbReference type="ARBA" id="ARBA00023274"/>
    </source>
</evidence>
<dbReference type="Gene3D" id="4.10.950.10">
    <property type="entry name" value="Ribosomal protein L2, domain 3"/>
    <property type="match status" value="1"/>
</dbReference>
<feature type="compositionally biased region" description="Basic residues" evidence="6">
    <location>
        <begin position="223"/>
        <end position="236"/>
    </location>
</feature>
<gene>
    <name evidence="9" type="ORF">A3F61_03540</name>
</gene>
<dbReference type="Gene3D" id="2.30.30.30">
    <property type="match status" value="1"/>
</dbReference>
<dbReference type="SMART" id="SM01383">
    <property type="entry name" value="Ribosomal_L2"/>
    <property type="match status" value="1"/>
</dbReference>
<dbReference type="SMART" id="SM01382">
    <property type="entry name" value="Ribosomal_L2_C"/>
    <property type="match status" value="1"/>
</dbReference>
<evidence type="ECO:0000256" key="5">
    <source>
        <dbReference type="ARBA" id="ARBA00035459"/>
    </source>
</evidence>
<dbReference type="Pfam" id="PF00181">
    <property type="entry name" value="Ribosomal_L2_N"/>
    <property type="match status" value="1"/>
</dbReference>
<evidence type="ECO:0000313" key="9">
    <source>
        <dbReference type="EMBL" id="OGY12084.1"/>
    </source>
</evidence>
<reference evidence="9 10" key="1">
    <citation type="journal article" date="2016" name="Nat. Commun.">
        <title>Thousands of microbial genomes shed light on interconnected biogeochemical processes in an aquifer system.</title>
        <authorList>
            <person name="Anantharaman K."/>
            <person name="Brown C.T."/>
            <person name="Hug L.A."/>
            <person name="Sharon I."/>
            <person name="Castelle C.J."/>
            <person name="Probst A.J."/>
            <person name="Thomas B.C."/>
            <person name="Singh A."/>
            <person name="Wilkins M.J."/>
            <person name="Karaoz U."/>
            <person name="Brodie E.L."/>
            <person name="Williams K.H."/>
            <person name="Hubbard S.S."/>
            <person name="Banfield J.F."/>
        </authorList>
    </citation>
    <scope>NUCLEOTIDE SEQUENCE [LARGE SCALE GENOMIC DNA]</scope>
</reference>
<dbReference type="InterPro" id="IPR014726">
    <property type="entry name" value="Ribosomal_uL2_dom3"/>
</dbReference>
<dbReference type="Gene3D" id="2.40.50.140">
    <property type="entry name" value="Nucleic acid-binding proteins"/>
    <property type="match status" value="1"/>
</dbReference>
<dbReference type="InterPro" id="IPR022669">
    <property type="entry name" value="Ribosomal_uL2_C"/>
</dbReference>
<dbReference type="GO" id="GO:0002181">
    <property type="term" value="P:cytoplasmic translation"/>
    <property type="evidence" value="ECO:0007669"/>
    <property type="project" value="TreeGrafter"/>
</dbReference>
<evidence type="ECO:0000256" key="6">
    <source>
        <dbReference type="SAM" id="MobiDB-lite"/>
    </source>
</evidence>
<dbReference type="InterPro" id="IPR008991">
    <property type="entry name" value="Translation_prot_SH3-like_sf"/>
</dbReference>
<evidence type="ECO:0000259" key="7">
    <source>
        <dbReference type="SMART" id="SM01382"/>
    </source>
</evidence>
<dbReference type="GO" id="GO:0003735">
    <property type="term" value="F:structural constituent of ribosome"/>
    <property type="evidence" value="ECO:0007669"/>
    <property type="project" value="InterPro"/>
</dbReference>
<dbReference type="STRING" id="1797517.A3F61_03540"/>
<dbReference type="PANTHER" id="PTHR13691:SF5">
    <property type="entry name" value="LARGE RIBOSOMAL SUBUNIT PROTEIN UL2M"/>
    <property type="match status" value="1"/>
</dbReference>
<keyword evidence="3" id="KW-0687">Ribonucleoprotein</keyword>
<feature type="domain" description="Large ribosomal subunit protein uL2 RNA-binding" evidence="8">
    <location>
        <begin position="13"/>
        <end position="89"/>
    </location>
</feature>
<evidence type="ECO:0000256" key="4">
    <source>
        <dbReference type="ARBA" id="ARBA00035242"/>
    </source>
</evidence>
<keyword evidence="2 9" id="KW-0689">Ribosomal protein</keyword>
<evidence type="ECO:0000256" key="1">
    <source>
        <dbReference type="ARBA" id="ARBA00005636"/>
    </source>
</evidence>
<comment type="caution">
    <text evidence="9">The sequence shown here is derived from an EMBL/GenBank/DDBJ whole genome shotgun (WGS) entry which is preliminary data.</text>
</comment>
<dbReference type="GO" id="GO:0015934">
    <property type="term" value="C:large ribosomal subunit"/>
    <property type="evidence" value="ECO:0007669"/>
    <property type="project" value="InterPro"/>
</dbReference>
<name>A0A1G1V9G4_9BACT</name>
<dbReference type="AlphaFoldDB" id="A0A1G1V9G4"/>
<evidence type="ECO:0000256" key="2">
    <source>
        <dbReference type="ARBA" id="ARBA00022980"/>
    </source>
</evidence>
<evidence type="ECO:0000259" key="8">
    <source>
        <dbReference type="SMART" id="SM01383"/>
    </source>
</evidence>
<protein>
    <recommendedName>
        <fullName evidence="4">Large ribosomal subunit protein uL2</fullName>
    </recommendedName>
    <alternativeName>
        <fullName evidence="5">50S ribosomal protein L2</fullName>
    </alternativeName>
</protein>